<name>A0ABT6CN46_9SPHN</name>
<dbReference type="InterPro" id="IPR039422">
    <property type="entry name" value="MarR/SlyA-like"/>
</dbReference>
<comment type="caution">
    <text evidence="2">The sequence shown here is derived from an EMBL/GenBank/DDBJ whole genome shotgun (WGS) entry which is preliminary data.</text>
</comment>
<gene>
    <name evidence="2" type="ORF">POM99_11115</name>
</gene>
<protein>
    <submittedName>
        <fullName evidence="2">MarR family winged helix-turn-helix transcriptional regulator</fullName>
    </submittedName>
</protein>
<dbReference type="EMBL" id="JAROCY010000009">
    <property type="protein sequence ID" value="MDF8333752.1"/>
    <property type="molecule type" value="Genomic_DNA"/>
</dbReference>
<reference evidence="2 3" key="1">
    <citation type="submission" date="2023-03" db="EMBL/GenBank/DDBJ databases">
        <title>Novosphingobium cyanobacteriorum sp. nov., isolated from a eutrophic reservoir during the Microcystis bloom period.</title>
        <authorList>
            <person name="Kang M."/>
            <person name="Le V."/>
            <person name="Ko S.-R."/>
            <person name="Lee S.-A."/>
            <person name="Ahn C.-Y."/>
        </authorList>
    </citation>
    <scope>NUCLEOTIDE SEQUENCE [LARGE SCALE GENOMIC DNA]</scope>
    <source>
        <strain evidence="2 3">HBC54</strain>
    </source>
</reference>
<organism evidence="2 3">
    <name type="scientific">Novosphingobium cyanobacteriorum</name>
    <dbReference type="NCBI Taxonomy" id="3024215"/>
    <lineage>
        <taxon>Bacteria</taxon>
        <taxon>Pseudomonadati</taxon>
        <taxon>Pseudomonadota</taxon>
        <taxon>Alphaproteobacteria</taxon>
        <taxon>Sphingomonadales</taxon>
        <taxon>Sphingomonadaceae</taxon>
        <taxon>Novosphingobium</taxon>
    </lineage>
</organism>
<evidence type="ECO:0000313" key="2">
    <source>
        <dbReference type="EMBL" id="MDF8333752.1"/>
    </source>
</evidence>
<keyword evidence="3" id="KW-1185">Reference proteome</keyword>
<dbReference type="InterPro" id="IPR000835">
    <property type="entry name" value="HTH_MarR-typ"/>
</dbReference>
<evidence type="ECO:0000259" key="1">
    <source>
        <dbReference type="PROSITE" id="PS50995"/>
    </source>
</evidence>
<dbReference type="Proteomes" id="UP001222770">
    <property type="component" value="Unassembled WGS sequence"/>
</dbReference>
<sequence length="151" mass="16914">MKDSPLPPATTAELEEQLSYLVNRLSHHGQASIGAMLKPHRANLVVLRTLSMLHIEDGLTINEIAERTFCEQSKASRTVDAMVQSGLVERHTPDCDLRRREVVLTAQGRALLHECWPEMERFHAQLVVGISAEDLAVTRRVLKAMTANLRP</sequence>
<dbReference type="PROSITE" id="PS50995">
    <property type="entry name" value="HTH_MARR_2"/>
    <property type="match status" value="1"/>
</dbReference>
<dbReference type="InterPro" id="IPR036388">
    <property type="entry name" value="WH-like_DNA-bd_sf"/>
</dbReference>
<dbReference type="SUPFAM" id="SSF46785">
    <property type="entry name" value="Winged helix' DNA-binding domain"/>
    <property type="match status" value="1"/>
</dbReference>
<dbReference type="SMART" id="SM00347">
    <property type="entry name" value="HTH_MARR"/>
    <property type="match status" value="1"/>
</dbReference>
<feature type="domain" description="HTH marR-type" evidence="1">
    <location>
        <begin position="11"/>
        <end position="147"/>
    </location>
</feature>
<evidence type="ECO:0000313" key="3">
    <source>
        <dbReference type="Proteomes" id="UP001222770"/>
    </source>
</evidence>
<proteinExistence type="predicted"/>
<dbReference type="Gene3D" id="1.10.10.10">
    <property type="entry name" value="Winged helix-like DNA-binding domain superfamily/Winged helix DNA-binding domain"/>
    <property type="match status" value="1"/>
</dbReference>
<accession>A0ABT6CN46</accession>
<dbReference type="Pfam" id="PF12802">
    <property type="entry name" value="MarR_2"/>
    <property type="match status" value="1"/>
</dbReference>
<dbReference type="InterPro" id="IPR036390">
    <property type="entry name" value="WH_DNA-bd_sf"/>
</dbReference>
<dbReference type="PANTHER" id="PTHR33164">
    <property type="entry name" value="TRANSCRIPTIONAL REGULATOR, MARR FAMILY"/>
    <property type="match status" value="1"/>
</dbReference>
<dbReference type="PANTHER" id="PTHR33164:SF57">
    <property type="entry name" value="MARR-FAMILY TRANSCRIPTIONAL REGULATOR"/>
    <property type="match status" value="1"/>
</dbReference>
<dbReference type="RefSeq" id="WP_277277753.1">
    <property type="nucleotide sequence ID" value="NZ_JAROCY010000009.1"/>
</dbReference>